<evidence type="ECO:0000313" key="2">
    <source>
        <dbReference type="Proteomes" id="UP000391919"/>
    </source>
</evidence>
<evidence type="ECO:0008006" key="3">
    <source>
        <dbReference type="Google" id="ProtNLM"/>
    </source>
</evidence>
<gene>
    <name evidence="1" type="ORF">BpJC7_31420</name>
</gene>
<evidence type="ECO:0000313" key="1">
    <source>
        <dbReference type="EMBL" id="GER71839.1"/>
    </source>
</evidence>
<comment type="caution">
    <text evidence="1">The sequence shown here is derived from an EMBL/GenBank/DDBJ whole genome shotgun (WGS) entry which is preliminary data.</text>
</comment>
<sequence length="76" mass="7770">MGIKKKLGMGVATAALGLSLIGGGTYAYFSDQVDTSNTFAAGTLDLAASPTTIIDVSNLKPGDTITRTFNLENKGS</sequence>
<dbReference type="InterPro" id="IPR022121">
    <property type="entry name" value="Peptidase_M73_camelysin"/>
</dbReference>
<protein>
    <recommendedName>
        <fullName evidence="3">Cell division protein FtsN</fullName>
    </recommendedName>
</protein>
<dbReference type="InterPro" id="IPR023833">
    <property type="entry name" value="Signal_pept_SipW-depend-type"/>
</dbReference>
<dbReference type="NCBIfam" id="TIGR04088">
    <property type="entry name" value="cognate_SipW"/>
    <property type="match status" value="1"/>
</dbReference>
<dbReference type="EMBL" id="BKZQ01000076">
    <property type="protein sequence ID" value="GER71839.1"/>
    <property type="molecule type" value="Genomic_DNA"/>
</dbReference>
<accession>A0A5J4JKT2</accession>
<organism evidence="1 2">
    <name type="scientific">Weizmannia acidilactici</name>
    <dbReference type="NCBI Taxonomy" id="2607726"/>
    <lineage>
        <taxon>Bacteria</taxon>
        <taxon>Bacillati</taxon>
        <taxon>Bacillota</taxon>
        <taxon>Bacilli</taxon>
        <taxon>Bacillales</taxon>
        <taxon>Bacillaceae</taxon>
        <taxon>Heyndrickxia</taxon>
    </lineage>
</organism>
<name>A0A5J4JKT2_9BACI</name>
<dbReference type="Pfam" id="PF12389">
    <property type="entry name" value="Peptidase_M73"/>
    <property type="match status" value="1"/>
</dbReference>
<dbReference type="AlphaFoldDB" id="A0A5J4JKT2"/>
<proteinExistence type="predicted"/>
<reference evidence="1 2" key="1">
    <citation type="submission" date="2019-09" db="EMBL/GenBank/DDBJ databases">
        <title>Draft genome sequence of Bacillus sp. JC-7.</title>
        <authorList>
            <person name="Tanaka N."/>
            <person name="Shiwa Y."/>
            <person name="Fujita N."/>
            <person name="Tanasupawat S."/>
        </authorList>
    </citation>
    <scope>NUCLEOTIDE SEQUENCE [LARGE SCALE GENOMIC DNA]</scope>
    <source>
        <strain evidence="1 2">JC-7</strain>
    </source>
</reference>
<keyword evidence="2" id="KW-1185">Reference proteome</keyword>
<dbReference type="Proteomes" id="UP000391919">
    <property type="component" value="Unassembled WGS sequence"/>
</dbReference>